<comment type="caution">
    <text evidence="1">The sequence shown here is derived from an EMBL/GenBank/DDBJ whole genome shotgun (WGS) entry which is preliminary data.</text>
</comment>
<organism evidence="1 2">
    <name type="scientific">Actinomycetospora rhizophila</name>
    <dbReference type="NCBI Taxonomy" id="1416876"/>
    <lineage>
        <taxon>Bacteria</taxon>
        <taxon>Bacillati</taxon>
        <taxon>Actinomycetota</taxon>
        <taxon>Actinomycetes</taxon>
        <taxon>Pseudonocardiales</taxon>
        <taxon>Pseudonocardiaceae</taxon>
        <taxon>Actinomycetospora</taxon>
    </lineage>
</organism>
<dbReference type="Proteomes" id="UP001596175">
    <property type="component" value="Unassembled WGS sequence"/>
</dbReference>
<proteinExistence type="predicted"/>
<sequence length="280" mass="29153">MSSPIGARARLGVAVVAVLAVLALVVTLIVVLADSEIAARPRCTITAPPDSPGLPATWSLTPEQADSAATIVGVGRRLGVPDRAVTIALATAIQESTLANLRGGDRDSLGLFQQRPSQGWGSEEEILDPVYASTAFYEALLQVPNWPTMDITVAAQTVQRSGFPEAYADHEPEARLMAVSLLGQAPASWTCVDLSATPAADPSSGAVAELAAAELGTRRLSGAQEPEAGWAIATWLVAHAQRLALESVTYDGQTWTVASGAWAQTGPADGQLSLRRLGQP</sequence>
<accession>A0ABV9ZAR1</accession>
<name>A0ABV9ZAR1_9PSEU</name>
<evidence type="ECO:0000313" key="2">
    <source>
        <dbReference type="Proteomes" id="UP001596175"/>
    </source>
</evidence>
<dbReference type="EMBL" id="JBHSKG010000004">
    <property type="protein sequence ID" value="MFC5138454.1"/>
    <property type="molecule type" value="Genomic_DNA"/>
</dbReference>
<evidence type="ECO:0000313" key="1">
    <source>
        <dbReference type="EMBL" id="MFC5138454.1"/>
    </source>
</evidence>
<dbReference type="RefSeq" id="WP_378020666.1">
    <property type="nucleotide sequence ID" value="NZ_JBHSKG010000004.1"/>
</dbReference>
<reference evidence="2" key="1">
    <citation type="journal article" date="2019" name="Int. J. Syst. Evol. Microbiol.">
        <title>The Global Catalogue of Microorganisms (GCM) 10K type strain sequencing project: providing services to taxonomists for standard genome sequencing and annotation.</title>
        <authorList>
            <consortium name="The Broad Institute Genomics Platform"/>
            <consortium name="The Broad Institute Genome Sequencing Center for Infectious Disease"/>
            <person name="Wu L."/>
            <person name="Ma J."/>
        </authorList>
    </citation>
    <scope>NUCLEOTIDE SEQUENCE [LARGE SCALE GENOMIC DNA]</scope>
    <source>
        <strain evidence="2">XZYJ18</strain>
    </source>
</reference>
<protein>
    <submittedName>
        <fullName evidence="1">Uncharacterized protein</fullName>
    </submittedName>
</protein>
<gene>
    <name evidence="1" type="ORF">ACFPK1_09455</name>
</gene>
<keyword evidence="2" id="KW-1185">Reference proteome</keyword>